<feature type="transmembrane region" description="Helical" evidence="5">
    <location>
        <begin position="475"/>
        <end position="495"/>
    </location>
</feature>
<dbReference type="InterPro" id="IPR020846">
    <property type="entry name" value="MFS_dom"/>
</dbReference>
<evidence type="ECO:0000313" key="7">
    <source>
        <dbReference type="EMBL" id="OQV19690.1"/>
    </source>
</evidence>
<dbReference type="CDD" id="cd17317">
    <property type="entry name" value="MFS_SLC22"/>
    <property type="match status" value="1"/>
</dbReference>
<dbReference type="InterPro" id="IPR005828">
    <property type="entry name" value="MFS_sugar_transport-like"/>
</dbReference>
<accession>A0A1W0WWW2</accession>
<feature type="transmembrane region" description="Helical" evidence="5">
    <location>
        <begin position="181"/>
        <end position="200"/>
    </location>
</feature>
<dbReference type="SUPFAM" id="SSF103473">
    <property type="entry name" value="MFS general substrate transporter"/>
    <property type="match status" value="1"/>
</dbReference>
<feature type="transmembrane region" description="Helical" evidence="5">
    <location>
        <begin position="268"/>
        <end position="286"/>
    </location>
</feature>
<dbReference type="Gene3D" id="1.20.1250.20">
    <property type="entry name" value="MFS general substrate transporter like domains"/>
    <property type="match status" value="1"/>
</dbReference>
<reference evidence="8" key="1">
    <citation type="submission" date="2017-01" db="EMBL/GenBank/DDBJ databases">
        <title>Comparative genomics of anhydrobiosis in the tardigrade Hypsibius dujardini.</title>
        <authorList>
            <person name="Yoshida Y."/>
            <person name="Koutsovoulos G."/>
            <person name="Laetsch D."/>
            <person name="Stevens L."/>
            <person name="Kumar S."/>
            <person name="Horikawa D."/>
            <person name="Ishino K."/>
            <person name="Komine S."/>
            <person name="Tomita M."/>
            <person name="Blaxter M."/>
            <person name="Arakawa K."/>
        </authorList>
    </citation>
    <scope>NUCLEOTIDE SEQUENCE [LARGE SCALE GENOMIC DNA]</scope>
    <source>
        <strain evidence="8">Z151</strain>
    </source>
</reference>
<dbReference type="AlphaFoldDB" id="A0A1W0WWW2"/>
<keyword evidence="8" id="KW-1185">Reference proteome</keyword>
<feature type="transmembrane region" description="Helical" evidence="5">
    <location>
        <begin position="359"/>
        <end position="378"/>
    </location>
</feature>
<dbReference type="PROSITE" id="PS50850">
    <property type="entry name" value="MFS"/>
    <property type="match status" value="1"/>
</dbReference>
<dbReference type="GO" id="GO:0022857">
    <property type="term" value="F:transmembrane transporter activity"/>
    <property type="evidence" value="ECO:0007669"/>
    <property type="project" value="InterPro"/>
</dbReference>
<keyword evidence="3 5" id="KW-1133">Transmembrane helix</keyword>
<feature type="transmembrane region" description="Helical" evidence="5">
    <location>
        <begin position="238"/>
        <end position="262"/>
    </location>
</feature>
<evidence type="ECO:0000256" key="2">
    <source>
        <dbReference type="ARBA" id="ARBA00022692"/>
    </source>
</evidence>
<dbReference type="OrthoDB" id="5141738at2759"/>
<evidence type="ECO:0000256" key="4">
    <source>
        <dbReference type="ARBA" id="ARBA00023136"/>
    </source>
</evidence>
<evidence type="ECO:0000256" key="3">
    <source>
        <dbReference type="ARBA" id="ARBA00022989"/>
    </source>
</evidence>
<feature type="transmembrane region" description="Helical" evidence="5">
    <location>
        <begin position="501"/>
        <end position="523"/>
    </location>
</feature>
<feature type="transmembrane region" description="Helical" evidence="5">
    <location>
        <begin position="415"/>
        <end position="436"/>
    </location>
</feature>
<comment type="caution">
    <text evidence="7">The sequence shown here is derived from an EMBL/GenBank/DDBJ whole genome shotgun (WGS) entry which is preliminary data.</text>
</comment>
<feature type="transmembrane region" description="Helical" evidence="5">
    <location>
        <begin position="26"/>
        <end position="51"/>
    </location>
</feature>
<dbReference type="EMBL" id="MTYJ01000036">
    <property type="protein sequence ID" value="OQV19690.1"/>
    <property type="molecule type" value="Genomic_DNA"/>
</dbReference>
<evidence type="ECO:0000259" key="6">
    <source>
        <dbReference type="PROSITE" id="PS50850"/>
    </source>
</evidence>
<protein>
    <submittedName>
        <fullName evidence="7">Carcinine</fullName>
    </submittedName>
</protein>
<dbReference type="Pfam" id="PF00083">
    <property type="entry name" value="Sugar_tr"/>
    <property type="match status" value="1"/>
</dbReference>
<comment type="subcellular location">
    <subcellularLocation>
        <location evidence="1">Membrane</location>
        <topology evidence="1">Multi-pass membrane protein</topology>
    </subcellularLocation>
</comment>
<dbReference type="GO" id="GO:0016020">
    <property type="term" value="C:membrane"/>
    <property type="evidence" value="ECO:0007669"/>
    <property type="project" value="UniProtKB-SubCell"/>
</dbReference>
<feature type="transmembrane region" description="Helical" evidence="5">
    <location>
        <begin position="150"/>
        <end position="174"/>
    </location>
</feature>
<feature type="transmembrane region" description="Helical" evidence="5">
    <location>
        <begin position="206"/>
        <end position="226"/>
    </location>
</feature>
<feature type="domain" description="Major facilitator superfamily (MFS) profile" evidence="6">
    <location>
        <begin position="80"/>
        <end position="528"/>
    </location>
</feature>
<keyword evidence="4 5" id="KW-0472">Membrane</keyword>
<dbReference type="Proteomes" id="UP000192578">
    <property type="component" value="Unassembled WGS sequence"/>
</dbReference>
<evidence type="ECO:0000256" key="1">
    <source>
        <dbReference type="ARBA" id="ARBA00004141"/>
    </source>
</evidence>
<proteinExistence type="predicted"/>
<keyword evidence="2 5" id="KW-0812">Transmembrane</keyword>
<evidence type="ECO:0000256" key="5">
    <source>
        <dbReference type="SAM" id="Phobius"/>
    </source>
</evidence>
<evidence type="ECO:0000313" key="8">
    <source>
        <dbReference type="Proteomes" id="UP000192578"/>
    </source>
</evidence>
<gene>
    <name evidence="7" type="ORF">BV898_06231</name>
</gene>
<sequence length="566" mass="62737">MAAPHAIRDFDGVVDVVGGFGRYQKLIVFFVLCPALFPCGFFNFNIVFLAATPDVYGCALPISNFTADDLEQFAPIERRNGENARSRCVMYDLDYATLSRDDVLGEVNRSRGNETSKLKTIPCTNGWVYSKSVYTSTVVTEWDLVCNREVLASVAFAASTLGGLFGTLLWAFLADRYGRKLAYFSMVGFQLAFGVATAFAPNLISFYIFRFASGMCSEFCYTLVLLMALEITGTKTRALMSVICSVAYTASVLVVIGLGYAVRTWNGFALISSAPLFVLALLWPFLPESPRWLLAQKRYPITELEEYLKKVARINGKNLDPKFEADLPEILRKIDESEHAVKTSVADLFRTPNLRKKTLILSFINFCNLGVFSGLNLFEPAFGNQPHYNALLANLVELPPYVFARFACDRGGRRLSLFYPMLLCSIFCLATSGMPASQTTTILGLSLTAKLCITLTFLVAEVYEEELFPTVIRGQGHSFTIVISQIAGIMVPFVVMLGQHYAVLPLIVFGILCIIAAASVLFLPETAGKELPQTLQDGESFGEDMTWKKILTLVPTRRRKGRRASQ</sequence>
<organism evidence="7 8">
    <name type="scientific">Hypsibius exemplaris</name>
    <name type="common">Freshwater tardigrade</name>
    <dbReference type="NCBI Taxonomy" id="2072580"/>
    <lineage>
        <taxon>Eukaryota</taxon>
        <taxon>Metazoa</taxon>
        <taxon>Ecdysozoa</taxon>
        <taxon>Tardigrada</taxon>
        <taxon>Eutardigrada</taxon>
        <taxon>Parachela</taxon>
        <taxon>Hypsibioidea</taxon>
        <taxon>Hypsibiidae</taxon>
        <taxon>Hypsibius</taxon>
    </lineage>
</organism>
<name>A0A1W0WWW2_HYPEX</name>
<dbReference type="PANTHER" id="PTHR24064">
    <property type="entry name" value="SOLUTE CARRIER FAMILY 22 MEMBER"/>
    <property type="match status" value="1"/>
</dbReference>
<dbReference type="InterPro" id="IPR036259">
    <property type="entry name" value="MFS_trans_sf"/>
</dbReference>
<feature type="transmembrane region" description="Helical" evidence="5">
    <location>
        <begin position="442"/>
        <end position="463"/>
    </location>
</feature>